<dbReference type="EMBL" id="JAMYWD010000010">
    <property type="protein sequence ID" value="KAJ4957777.1"/>
    <property type="molecule type" value="Genomic_DNA"/>
</dbReference>
<accession>A0A9Q0H532</accession>
<proteinExistence type="predicted"/>
<name>A0A9Q0H532_9MAGN</name>
<gene>
    <name evidence="1" type="ORF">NE237_024888</name>
</gene>
<reference evidence="1" key="1">
    <citation type="journal article" date="2023" name="Plant J.">
        <title>The genome of the king protea, Protea cynaroides.</title>
        <authorList>
            <person name="Chang J."/>
            <person name="Duong T.A."/>
            <person name="Schoeman C."/>
            <person name="Ma X."/>
            <person name="Roodt D."/>
            <person name="Barker N."/>
            <person name="Li Z."/>
            <person name="Van de Peer Y."/>
            <person name="Mizrachi E."/>
        </authorList>
    </citation>
    <scope>NUCLEOTIDE SEQUENCE</scope>
    <source>
        <tissue evidence="1">Young leaves</tissue>
    </source>
</reference>
<protein>
    <submittedName>
        <fullName evidence="1">Uncharacterized protein</fullName>
    </submittedName>
</protein>
<dbReference type="Proteomes" id="UP001141806">
    <property type="component" value="Unassembled WGS sequence"/>
</dbReference>
<dbReference type="AlphaFoldDB" id="A0A9Q0H532"/>
<comment type="caution">
    <text evidence="1">The sequence shown here is derived from an EMBL/GenBank/DDBJ whole genome shotgun (WGS) entry which is preliminary data.</text>
</comment>
<evidence type="ECO:0000313" key="2">
    <source>
        <dbReference type="Proteomes" id="UP001141806"/>
    </source>
</evidence>
<organism evidence="1 2">
    <name type="scientific">Protea cynaroides</name>
    <dbReference type="NCBI Taxonomy" id="273540"/>
    <lineage>
        <taxon>Eukaryota</taxon>
        <taxon>Viridiplantae</taxon>
        <taxon>Streptophyta</taxon>
        <taxon>Embryophyta</taxon>
        <taxon>Tracheophyta</taxon>
        <taxon>Spermatophyta</taxon>
        <taxon>Magnoliopsida</taxon>
        <taxon>Proteales</taxon>
        <taxon>Proteaceae</taxon>
        <taxon>Protea</taxon>
    </lineage>
</organism>
<evidence type="ECO:0000313" key="1">
    <source>
        <dbReference type="EMBL" id="KAJ4957777.1"/>
    </source>
</evidence>
<sequence length="144" mass="16592">MTKRFGLVRLWRGMVHCMSQTTGLVVHMMVGGFWMRDSLGTKSIQGAPFIGTFLRGIIVHLRHLLLVLGLNQEEVLMKNMPFFQEVDKFWDGYHGIDSYRDVATDRDYGFDKPARFGGRDHDEFAADDYDYIYPISHFPPEQGG</sequence>
<keyword evidence="2" id="KW-1185">Reference proteome</keyword>